<protein>
    <submittedName>
        <fullName evidence="1">Uncharacterized protein</fullName>
    </submittedName>
</protein>
<accession>A0A077PYQ1</accession>
<evidence type="ECO:0000313" key="1">
    <source>
        <dbReference type="EMBL" id="CDH24944.1"/>
    </source>
</evidence>
<organism evidence="1">
    <name type="scientific">Xenorhabdus bovienii str. kraussei Becker Underwood</name>
    <dbReference type="NCBI Taxonomy" id="1398204"/>
    <lineage>
        <taxon>Bacteria</taxon>
        <taxon>Pseudomonadati</taxon>
        <taxon>Pseudomonadota</taxon>
        <taxon>Gammaproteobacteria</taxon>
        <taxon>Enterobacterales</taxon>
        <taxon>Morganellaceae</taxon>
        <taxon>Xenorhabdus</taxon>
    </lineage>
</organism>
<dbReference type="HOGENOM" id="CLU_3224031_0_0_6"/>
<proteinExistence type="predicted"/>
<gene>
    <name evidence="1" type="ORF">XBKB1_3320003</name>
</gene>
<comment type="caution">
    <text evidence="1">The sequence shown here is derived from an EMBL/GenBank/DDBJ whole genome shotgun (WGS) entry which is preliminary data.</text>
</comment>
<dbReference type="Proteomes" id="UP000028493">
    <property type="component" value="Unassembled WGS sequence"/>
</dbReference>
<dbReference type="AlphaFoldDB" id="A0A077PYQ1"/>
<dbReference type="EMBL" id="CBSZ010000260">
    <property type="protein sequence ID" value="CDH24944.1"/>
    <property type="molecule type" value="Genomic_DNA"/>
</dbReference>
<sequence>MIFIIFNDIKSYFININKMNFSHLTHSGNVSVSVQKRLGKVYRR</sequence>
<name>A0A077PYQ1_XENBV</name>
<reference evidence="1" key="1">
    <citation type="submission" date="2013-07" db="EMBL/GenBank/DDBJ databases">
        <title>Sub-species coevolution in mutualistic symbiosis.</title>
        <authorList>
            <person name="Murfin K."/>
            <person name="Klassen J."/>
            <person name="Lee M."/>
            <person name="Forst S."/>
            <person name="Stock P."/>
            <person name="Goodrich-Blair H."/>
        </authorList>
    </citation>
    <scope>NUCLEOTIDE SEQUENCE [LARGE SCALE GENOMIC DNA]</scope>
    <source>
        <strain evidence="1">Kraussei Becker Underwood</strain>
    </source>
</reference>